<organism evidence="5 6">
    <name type="scientific">Isoptericola cucumis</name>
    <dbReference type="NCBI Taxonomy" id="1776856"/>
    <lineage>
        <taxon>Bacteria</taxon>
        <taxon>Bacillati</taxon>
        <taxon>Actinomycetota</taxon>
        <taxon>Actinomycetes</taxon>
        <taxon>Micrococcales</taxon>
        <taxon>Promicromonosporaceae</taxon>
        <taxon>Isoptericola</taxon>
    </lineage>
</organism>
<dbReference type="RefSeq" id="WP_229737327.1">
    <property type="nucleotide sequence ID" value="NZ_BMDG01000002.1"/>
</dbReference>
<sequence length="350" mass="36493">MSTAADPPTTGRPAPPGRVTISDVARVAGVSVATVSKVVNNRYGVAPSTSARVLAVVEELGYESSLVARSLRSGRTGVIGVLVAEFEPFSTELLKGISAAVDGTEYELLAYAGRTDGGAAGGWERRSLSRLAGTLVDAAIVVTPTVVMAPDVPIPVVAVDPHTGPEGTPTVDTDNAGGARQAVQHLIDLGHRRIAHLAGRPDLESARLREVGYRQALEAAGIAVDPALVRVGGYRPDLADEPTHELLDPADGPRPTAVFAANDLSAIHVLEVAAELGLRVPEDLSVVGFDNVPESWGCTPPLTTVAQPLHHMGAEALRMLLDLLAGTPGERHRRLPTELVVRSSTAPAPR</sequence>
<keyword evidence="1" id="KW-0805">Transcription regulation</keyword>
<dbReference type="InterPro" id="IPR010982">
    <property type="entry name" value="Lambda_DNA-bd_dom_sf"/>
</dbReference>
<accession>A0ABQ2B0Q0</accession>
<keyword evidence="3" id="KW-0804">Transcription</keyword>
<dbReference type="CDD" id="cd01392">
    <property type="entry name" value="HTH_LacI"/>
    <property type="match status" value="1"/>
</dbReference>
<dbReference type="PANTHER" id="PTHR30146">
    <property type="entry name" value="LACI-RELATED TRANSCRIPTIONAL REPRESSOR"/>
    <property type="match status" value="1"/>
</dbReference>
<dbReference type="PANTHER" id="PTHR30146:SF109">
    <property type="entry name" value="HTH-TYPE TRANSCRIPTIONAL REGULATOR GALS"/>
    <property type="match status" value="1"/>
</dbReference>
<dbReference type="Proteomes" id="UP000632535">
    <property type="component" value="Unassembled WGS sequence"/>
</dbReference>
<dbReference type="PROSITE" id="PS50932">
    <property type="entry name" value="HTH_LACI_2"/>
    <property type="match status" value="1"/>
</dbReference>
<evidence type="ECO:0000256" key="3">
    <source>
        <dbReference type="ARBA" id="ARBA00023163"/>
    </source>
</evidence>
<dbReference type="Pfam" id="PF13377">
    <property type="entry name" value="Peripla_BP_3"/>
    <property type="match status" value="1"/>
</dbReference>
<dbReference type="CDD" id="cd06267">
    <property type="entry name" value="PBP1_LacI_sugar_binding-like"/>
    <property type="match status" value="1"/>
</dbReference>
<dbReference type="Gene3D" id="1.10.260.40">
    <property type="entry name" value="lambda repressor-like DNA-binding domains"/>
    <property type="match status" value="1"/>
</dbReference>
<dbReference type="EMBL" id="BMDG01000002">
    <property type="protein sequence ID" value="GGI05083.1"/>
    <property type="molecule type" value="Genomic_DNA"/>
</dbReference>
<feature type="domain" description="HTH lacI-type" evidence="4">
    <location>
        <begin position="19"/>
        <end position="73"/>
    </location>
</feature>
<evidence type="ECO:0000256" key="2">
    <source>
        <dbReference type="ARBA" id="ARBA00023125"/>
    </source>
</evidence>
<dbReference type="PRINTS" id="PR00036">
    <property type="entry name" value="HTHLACI"/>
</dbReference>
<reference evidence="6" key="1">
    <citation type="journal article" date="2019" name="Int. J. Syst. Evol. Microbiol.">
        <title>The Global Catalogue of Microorganisms (GCM) 10K type strain sequencing project: providing services to taxonomists for standard genome sequencing and annotation.</title>
        <authorList>
            <consortium name="The Broad Institute Genomics Platform"/>
            <consortium name="The Broad Institute Genome Sequencing Center for Infectious Disease"/>
            <person name="Wu L."/>
            <person name="Ma J."/>
        </authorList>
    </citation>
    <scope>NUCLEOTIDE SEQUENCE [LARGE SCALE GENOMIC DNA]</scope>
    <source>
        <strain evidence="6">CCM 8653</strain>
    </source>
</reference>
<comment type="caution">
    <text evidence="5">The sequence shown here is derived from an EMBL/GenBank/DDBJ whole genome shotgun (WGS) entry which is preliminary data.</text>
</comment>
<dbReference type="InterPro" id="IPR046335">
    <property type="entry name" value="LacI/GalR-like_sensor"/>
</dbReference>
<dbReference type="PROSITE" id="PS00356">
    <property type="entry name" value="HTH_LACI_1"/>
    <property type="match status" value="1"/>
</dbReference>
<evidence type="ECO:0000259" key="4">
    <source>
        <dbReference type="PROSITE" id="PS50932"/>
    </source>
</evidence>
<evidence type="ECO:0000313" key="6">
    <source>
        <dbReference type="Proteomes" id="UP000632535"/>
    </source>
</evidence>
<dbReference type="Gene3D" id="3.40.50.2300">
    <property type="match status" value="2"/>
</dbReference>
<dbReference type="SUPFAM" id="SSF53822">
    <property type="entry name" value="Periplasmic binding protein-like I"/>
    <property type="match status" value="1"/>
</dbReference>
<dbReference type="InterPro" id="IPR028082">
    <property type="entry name" value="Peripla_BP_I"/>
</dbReference>
<dbReference type="InterPro" id="IPR000843">
    <property type="entry name" value="HTH_LacI"/>
</dbReference>
<proteinExistence type="predicted"/>
<dbReference type="SMART" id="SM00354">
    <property type="entry name" value="HTH_LACI"/>
    <property type="match status" value="1"/>
</dbReference>
<keyword evidence="2" id="KW-0238">DNA-binding</keyword>
<keyword evidence="6" id="KW-1185">Reference proteome</keyword>
<gene>
    <name evidence="5" type="primary">lacI</name>
    <name evidence="5" type="ORF">GCM10007368_04380</name>
</gene>
<name>A0ABQ2B0Q0_9MICO</name>
<dbReference type="Pfam" id="PF00356">
    <property type="entry name" value="LacI"/>
    <property type="match status" value="1"/>
</dbReference>
<protein>
    <submittedName>
        <fullName evidence="5">LacI family transcriptional regulator</fullName>
    </submittedName>
</protein>
<evidence type="ECO:0000256" key="1">
    <source>
        <dbReference type="ARBA" id="ARBA00023015"/>
    </source>
</evidence>
<evidence type="ECO:0000313" key="5">
    <source>
        <dbReference type="EMBL" id="GGI05083.1"/>
    </source>
</evidence>
<dbReference type="SUPFAM" id="SSF47413">
    <property type="entry name" value="lambda repressor-like DNA-binding domains"/>
    <property type="match status" value="1"/>
</dbReference>